<evidence type="ECO:0000313" key="3">
    <source>
        <dbReference type="EMBL" id="MEJ8821424.1"/>
    </source>
</evidence>
<keyword evidence="1" id="KW-1133">Transmembrane helix</keyword>
<dbReference type="RefSeq" id="WP_340362474.1">
    <property type="nucleotide sequence ID" value="NZ_JBBKZV010000002.1"/>
</dbReference>
<feature type="transmembrane region" description="Helical" evidence="1">
    <location>
        <begin position="87"/>
        <end position="107"/>
    </location>
</feature>
<name>A0ABU8VUD8_9BURK</name>
<feature type="transmembrane region" description="Helical" evidence="1">
    <location>
        <begin position="237"/>
        <end position="257"/>
    </location>
</feature>
<proteinExistence type="predicted"/>
<evidence type="ECO:0000259" key="2">
    <source>
        <dbReference type="Pfam" id="PF01757"/>
    </source>
</evidence>
<keyword evidence="3" id="KW-0808">Transferase</keyword>
<protein>
    <submittedName>
        <fullName evidence="3">Acyltransferase</fullName>
        <ecNumber evidence="3">2.3.-.-</ecNumber>
    </submittedName>
</protein>
<feature type="transmembrane region" description="Helical" evidence="1">
    <location>
        <begin position="277"/>
        <end position="298"/>
    </location>
</feature>
<feature type="transmembrane region" description="Helical" evidence="1">
    <location>
        <begin position="170"/>
        <end position="190"/>
    </location>
</feature>
<reference evidence="3 4" key="1">
    <citation type="submission" date="2024-03" db="EMBL/GenBank/DDBJ databases">
        <title>Novel species of the genus Variovorax.</title>
        <authorList>
            <person name="Liu Q."/>
            <person name="Xin Y.-H."/>
        </authorList>
    </citation>
    <scope>NUCLEOTIDE SEQUENCE [LARGE SCALE GENOMIC DNA]</scope>
    <source>
        <strain evidence="3 4">KACC 18501</strain>
    </source>
</reference>
<organism evidence="3 4">
    <name type="scientific">Variovorax humicola</name>
    <dbReference type="NCBI Taxonomy" id="1769758"/>
    <lineage>
        <taxon>Bacteria</taxon>
        <taxon>Pseudomonadati</taxon>
        <taxon>Pseudomonadota</taxon>
        <taxon>Betaproteobacteria</taxon>
        <taxon>Burkholderiales</taxon>
        <taxon>Comamonadaceae</taxon>
        <taxon>Variovorax</taxon>
    </lineage>
</organism>
<feature type="transmembrane region" description="Helical" evidence="1">
    <location>
        <begin position="210"/>
        <end position="230"/>
    </location>
</feature>
<dbReference type="EC" id="2.3.-.-" evidence="3"/>
<evidence type="ECO:0000313" key="4">
    <source>
        <dbReference type="Proteomes" id="UP001363010"/>
    </source>
</evidence>
<dbReference type="InterPro" id="IPR050879">
    <property type="entry name" value="Acyltransferase_3"/>
</dbReference>
<evidence type="ECO:0000256" key="1">
    <source>
        <dbReference type="SAM" id="Phobius"/>
    </source>
</evidence>
<feature type="transmembrane region" description="Helical" evidence="1">
    <location>
        <begin position="20"/>
        <end position="39"/>
    </location>
</feature>
<comment type="caution">
    <text evidence="3">The sequence shown here is derived from an EMBL/GenBank/DDBJ whole genome shotgun (WGS) entry which is preliminary data.</text>
</comment>
<keyword evidence="1" id="KW-0812">Transmembrane</keyword>
<dbReference type="InterPro" id="IPR002656">
    <property type="entry name" value="Acyl_transf_3_dom"/>
</dbReference>
<sequence>MTNFIETGLTHGKMRLDALTSLRFFAAAMIVFGHAHGLFGSLGLALNFSLAQGVSFFFVLSGFILTYNYPNVETGLFSFYKARFARLWPLHIVALLAVPTITGMWNIAGLNPLGVAYVLVGNVLLIQSWIPFRDSYLTFNGVAWSISTEAFFYVVFPMALIGLRRAWGLVLALVVLLTILFLWLVVRYEIPMDVNTSTLNAMGMIYTNPIARLSEFVLGMIACKVFMYVGKTDHSSITSWTVVEVAIVCLIALSMHLTPRLPLGVILPQQWVPVVQYFLIGSGSAPVFAIAVVVFAFGRGLVSKVLAFPVLVFLGEASFALYLFHATILFWFEQHLSLAQSSFGVFLFWGSVLAMASAAHLWIEKPCRSFIMGRGHRRKALVPA</sequence>
<feature type="transmembrane region" description="Helical" evidence="1">
    <location>
        <begin position="343"/>
        <end position="363"/>
    </location>
</feature>
<dbReference type="Proteomes" id="UP001363010">
    <property type="component" value="Unassembled WGS sequence"/>
</dbReference>
<gene>
    <name evidence="3" type="ORF">WKW80_05150</name>
</gene>
<keyword evidence="1" id="KW-0472">Membrane</keyword>
<feature type="transmembrane region" description="Helical" evidence="1">
    <location>
        <begin position="142"/>
        <end position="163"/>
    </location>
</feature>
<dbReference type="GO" id="GO:0016746">
    <property type="term" value="F:acyltransferase activity"/>
    <property type="evidence" value="ECO:0007669"/>
    <property type="project" value="UniProtKB-KW"/>
</dbReference>
<feature type="domain" description="Acyltransferase 3" evidence="2">
    <location>
        <begin position="18"/>
        <end position="354"/>
    </location>
</feature>
<feature type="transmembrane region" description="Helical" evidence="1">
    <location>
        <begin position="46"/>
        <end position="67"/>
    </location>
</feature>
<dbReference type="Pfam" id="PF01757">
    <property type="entry name" value="Acyl_transf_3"/>
    <property type="match status" value="1"/>
</dbReference>
<accession>A0ABU8VUD8</accession>
<feature type="transmembrane region" description="Helical" evidence="1">
    <location>
        <begin position="305"/>
        <end position="331"/>
    </location>
</feature>
<dbReference type="EMBL" id="JBBKZV010000002">
    <property type="protein sequence ID" value="MEJ8821424.1"/>
    <property type="molecule type" value="Genomic_DNA"/>
</dbReference>
<keyword evidence="4" id="KW-1185">Reference proteome</keyword>
<keyword evidence="3" id="KW-0012">Acyltransferase</keyword>
<feature type="transmembrane region" description="Helical" evidence="1">
    <location>
        <begin position="114"/>
        <end position="130"/>
    </location>
</feature>
<dbReference type="PANTHER" id="PTHR23028">
    <property type="entry name" value="ACETYLTRANSFERASE"/>
    <property type="match status" value="1"/>
</dbReference>